<dbReference type="InterPro" id="IPR006140">
    <property type="entry name" value="D-isomer_DH_NAD-bd"/>
</dbReference>
<protein>
    <recommendedName>
        <fullName evidence="4">glyoxylate reductase (NADP(+))</fullName>
        <ecNumber evidence="4">1.1.1.79</ecNumber>
    </recommendedName>
</protein>
<keyword evidence="1" id="KW-0521">NADP</keyword>
<evidence type="ECO:0000256" key="3">
    <source>
        <dbReference type="ARBA" id="ARBA00023027"/>
    </source>
</evidence>
<sequence>MAGDNNSVDDLRTVLILRRSPSIVLLEPKWSQKFNLLKAWESPIPQEQFLSTHARSVRALLSSSTGPPITAQILQLLPSLKLIATTSAGLDHVDLAECRRRGVAVASAAKIFAEDVADTAVGLLLDVMRKISASDRYVRDGLWACRGDYALGSKIGGKRVGIVGLGNIGLQVANRLEAFGCSVSYNSRSEKPSLSYPFYSNVCALAANSDALIICCSLTDQTHHLINKEVLSALGREGVIINIQTTKATKMARLQIRDADDEVPSEDLPHLLLVHPPTPFTRFPSEFCEKFHVLKAWESPLPLDQFLLTHARSIQALLVRDYLLVNAGLLQQLPALKLVMTASVGVNHIDMIECRRRGISVTNVGSAYSEDVADIAVGLFIDVLRKISAADRYVSQGLWSSEGNYPLGSKVGKRVGIVGLGSIGSEVAKRLEAFGCIISYNSRRKKPSLSYPFYSKVSELAANSDALIISCALTDQTHHMINKEVLSFLGREGVIVNVGRGAIIDEKELVKCLVNREIKVANLEAFFSNKPLVTPVMDA</sequence>
<dbReference type="SUPFAM" id="SSF51735">
    <property type="entry name" value="NAD(P)-binding Rossmann-fold domains"/>
    <property type="match status" value="2"/>
</dbReference>
<name>A0AAW1VRH9_RUBAR</name>
<keyword evidence="7" id="KW-1185">Reference proteome</keyword>
<evidence type="ECO:0000256" key="4">
    <source>
        <dbReference type="ARBA" id="ARBA00066661"/>
    </source>
</evidence>
<dbReference type="Gene3D" id="3.40.50.720">
    <property type="entry name" value="NAD(P)-binding Rossmann-like Domain"/>
    <property type="match status" value="4"/>
</dbReference>
<evidence type="ECO:0000256" key="1">
    <source>
        <dbReference type="ARBA" id="ARBA00022857"/>
    </source>
</evidence>
<dbReference type="Pfam" id="PF02826">
    <property type="entry name" value="2-Hacid_dh_C"/>
    <property type="match status" value="2"/>
</dbReference>
<gene>
    <name evidence="6" type="ORF">M0R45_034621</name>
</gene>
<dbReference type="Proteomes" id="UP001457282">
    <property type="component" value="Unassembled WGS sequence"/>
</dbReference>
<dbReference type="GO" id="GO:0005829">
    <property type="term" value="C:cytosol"/>
    <property type="evidence" value="ECO:0007669"/>
    <property type="project" value="TreeGrafter"/>
</dbReference>
<evidence type="ECO:0000259" key="5">
    <source>
        <dbReference type="Pfam" id="PF02826"/>
    </source>
</evidence>
<dbReference type="FunFam" id="3.40.50.720:FF:000213">
    <property type="entry name" value="Putative 2-hydroxyacid dehydrogenase"/>
    <property type="match status" value="2"/>
</dbReference>
<evidence type="ECO:0000313" key="7">
    <source>
        <dbReference type="Proteomes" id="UP001457282"/>
    </source>
</evidence>
<dbReference type="GO" id="GO:0016618">
    <property type="term" value="F:hydroxypyruvate reductase [NAD(P)H] activity"/>
    <property type="evidence" value="ECO:0007669"/>
    <property type="project" value="UniProtKB-ARBA"/>
</dbReference>
<proteinExistence type="predicted"/>
<accession>A0AAW1VRH9</accession>
<evidence type="ECO:0000313" key="6">
    <source>
        <dbReference type="EMBL" id="KAK9910667.1"/>
    </source>
</evidence>
<evidence type="ECO:0000256" key="2">
    <source>
        <dbReference type="ARBA" id="ARBA00023002"/>
    </source>
</evidence>
<feature type="domain" description="D-isomer specific 2-hydroxyacid dehydrogenase NAD-binding" evidence="5">
    <location>
        <begin position="121"/>
        <end position="243"/>
    </location>
</feature>
<feature type="domain" description="D-isomer specific 2-hydroxyacid dehydrogenase NAD-binding" evidence="5">
    <location>
        <begin position="378"/>
        <end position="528"/>
    </location>
</feature>
<dbReference type="SUPFAM" id="SSF52283">
    <property type="entry name" value="Formate/glycerate dehydrogenase catalytic domain-like"/>
    <property type="match status" value="2"/>
</dbReference>
<dbReference type="InterPro" id="IPR036291">
    <property type="entry name" value="NAD(P)-bd_dom_sf"/>
</dbReference>
<dbReference type="GO" id="GO:0051287">
    <property type="term" value="F:NAD binding"/>
    <property type="evidence" value="ECO:0007669"/>
    <property type="project" value="InterPro"/>
</dbReference>
<dbReference type="AlphaFoldDB" id="A0AAW1VRH9"/>
<dbReference type="PANTHER" id="PTHR10996">
    <property type="entry name" value="2-HYDROXYACID DEHYDROGENASE-RELATED"/>
    <property type="match status" value="1"/>
</dbReference>
<dbReference type="GO" id="GO:0009853">
    <property type="term" value="P:photorespiration"/>
    <property type="evidence" value="ECO:0007669"/>
    <property type="project" value="UniProtKB-ARBA"/>
</dbReference>
<organism evidence="6 7">
    <name type="scientific">Rubus argutus</name>
    <name type="common">Southern blackberry</name>
    <dbReference type="NCBI Taxonomy" id="59490"/>
    <lineage>
        <taxon>Eukaryota</taxon>
        <taxon>Viridiplantae</taxon>
        <taxon>Streptophyta</taxon>
        <taxon>Embryophyta</taxon>
        <taxon>Tracheophyta</taxon>
        <taxon>Spermatophyta</taxon>
        <taxon>Magnoliopsida</taxon>
        <taxon>eudicotyledons</taxon>
        <taxon>Gunneridae</taxon>
        <taxon>Pentapetalae</taxon>
        <taxon>rosids</taxon>
        <taxon>fabids</taxon>
        <taxon>Rosales</taxon>
        <taxon>Rosaceae</taxon>
        <taxon>Rosoideae</taxon>
        <taxon>Rosoideae incertae sedis</taxon>
        <taxon>Rubus</taxon>
    </lineage>
</organism>
<dbReference type="EC" id="1.1.1.79" evidence="4"/>
<dbReference type="GO" id="GO:0030267">
    <property type="term" value="F:glyoxylate reductase (NADPH) activity"/>
    <property type="evidence" value="ECO:0007669"/>
    <property type="project" value="UniProtKB-EC"/>
</dbReference>
<keyword evidence="3" id="KW-0520">NAD</keyword>
<comment type="caution">
    <text evidence="6">The sequence shown here is derived from an EMBL/GenBank/DDBJ whole genome shotgun (WGS) entry which is preliminary data.</text>
</comment>
<dbReference type="EMBL" id="JBEDUW010000007">
    <property type="protein sequence ID" value="KAK9910667.1"/>
    <property type="molecule type" value="Genomic_DNA"/>
</dbReference>
<keyword evidence="2" id="KW-0560">Oxidoreductase</keyword>
<dbReference type="InterPro" id="IPR050223">
    <property type="entry name" value="D-isomer_2-hydroxyacid_DH"/>
</dbReference>
<reference evidence="6 7" key="1">
    <citation type="journal article" date="2023" name="G3 (Bethesda)">
        <title>A chromosome-length genome assembly and annotation of blackberry (Rubus argutus, cv. 'Hillquist').</title>
        <authorList>
            <person name="Bruna T."/>
            <person name="Aryal R."/>
            <person name="Dudchenko O."/>
            <person name="Sargent D.J."/>
            <person name="Mead D."/>
            <person name="Buti M."/>
            <person name="Cavallini A."/>
            <person name="Hytonen T."/>
            <person name="Andres J."/>
            <person name="Pham M."/>
            <person name="Weisz D."/>
            <person name="Mascagni F."/>
            <person name="Usai G."/>
            <person name="Natali L."/>
            <person name="Bassil N."/>
            <person name="Fernandez G.E."/>
            <person name="Lomsadze A."/>
            <person name="Armour M."/>
            <person name="Olukolu B."/>
            <person name="Poorten T."/>
            <person name="Britton C."/>
            <person name="Davik J."/>
            <person name="Ashrafi H."/>
            <person name="Aiden E.L."/>
            <person name="Borodovsky M."/>
            <person name="Worthington M."/>
        </authorList>
    </citation>
    <scope>NUCLEOTIDE SEQUENCE [LARGE SCALE GENOMIC DNA]</scope>
    <source>
        <strain evidence="6">PI 553951</strain>
    </source>
</reference>
<dbReference type="PANTHER" id="PTHR10996:SF179">
    <property type="entry name" value="D-ISOMER SPECIFIC 2-HYDROXYACID DEHYDROGENASE FAMILY PROTEIN-RELATED"/>
    <property type="match status" value="1"/>
</dbReference>